<dbReference type="Proteomes" id="UP000231092">
    <property type="component" value="Unassembled WGS sequence"/>
</dbReference>
<name>A0A2M8ZAM2_9FIRM</name>
<evidence type="ECO:0000313" key="1">
    <source>
        <dbReference type="EMBL" id="PJJ30504.1"/>
    </source>
</evidence>
<organism evidence="1 2">
    <name type="scientific">[Clostridium] celerecrescens 18A</name>
    <dbReference type="NCBI Taxonomy" id="1286362"/>
    <lineage>
        <taxon>Bacteria</taxon>
        <taxon>Bacillati</taxon>
        <taxon>Bacillota</taxon>
        <taxon>Clostridia</taxon>
        <taxon>Lachnospirales</taxon>
        <taxon>Lachnospiraceae</taxon>
        <taxon>Lacrimispora</taxon>
    </lineage>
</organism>
<dbReference type="AlphaFoldDB" id="A0A2M8ZAM2"/>
<protein>
    <submittedName>
        <fullName evidence="1">Uncharacterized protein</fullName>
    </submittedName>
</protein>
<accession>A0A2M8ZAM2</accession>
<proteinExistence type="predicted"/>
<sequence length="79" mass="9163">MVNQEQDNQLLQAVKELIEKCIPMSDIDYEAFIADWISKFDGQIDPFMSKFYDEMVKIIDICRKDKKETPAAGTARESK</sequence>
<evidence type="ECO:0000313" key="2">
    <source>
        <dbReference type="Proteomes" id="UP000231092"/>
    </source>
</evidence>
<reference evidence="1 2" key="1">
    <citation type="submission" date="2017-11" db="EMBL/GenBank/DDBJ databases">
        <title>Understudied soil microbes with underappreciated capabilities: Untangling the Clostridium saccharolyticum group.</title>
        <authorList>
            <person name="Leschine S."/>
        </authorList>
    </citation>
    <scope>NUCLEOTIDE SEQUENCE [LARGE SCALE GENOMIC DNA]</scope>
    <source>
        <strain evidence="1 2">18A</strain>
    </source>
</reference>
<comment type="caution">
    <text evidence="1">The sequence shown here is derived from an EMBL/GenBank/DDBJ whole genome shotgun (WGS) entry which is preliminary data.</text>
</comment>
<dbReference type="EMBL" id="PGET01000001">
    <property type="protein sequence ID" value="PJJ30504.1"/>
    <property type="molecule type" value="Genomic_DNA"/>
</dbReference>
<dbReference type="RefSeq" id="WP_100306752.1">
    <property type="nucleotide sequence ID" value="NZ_PGET01000001.1"/>
</dbReference>
<gene>
    <name evidence="1" type="ORF">H171_4110</name>
</gene>